<reference evidence="7 8" key="1">
    <citation type="submission" date="2017-03" db="EMBL/GenBank/DDBJ databases">
        <title>Genome analysis of strain PAMC 26577.</title>
        <authorList>
            <person name="Oh H.-M."/>
            <person name="Yang J.-A."/>
        </authorList>
    </citation>
    <scope>NUCLEOTIDE SEQUENCE [LARGE SCALE GENOMIC DNA]</scope>
    <source>
        <strain evidence="7 8">PAMC 26577</strain>
    </source>
</reference>
<gene>
    <name evidence="7" type="ORF">PAMC26577_39945</name>
</gene>
<dbReference type="GO" id="GO:0003700">
    <property type="term" value="F:DNA-binding transcription factor activity"/>
    <property type="evidence" value="ECO:0007669"/>
    <property type="project" value="InterPro"/>
</dbReference>
<dbReference type="InterPro" id="IPR004839">
    <property type="entry name" value="Aminotransferase_I/II_large"/>
</dbReference>
<dbReference type="InterPro" id="IPR036390">
    <property type="entry name" value="WH_DNA-bd_sf"/>
</dbReference>
<protein>
    <submittedName>
        <fullName evidence="7">Transcriptional regulator, GntR family domain / Aspartate aminotransferase</fullName>
    </submittedName>
</protein>
<keyword evidence="5" id="KW-0804">Transcription</keyword>
<dbReference type="CDD" id="cd00609">
    <property type="entry name" value="AAT_like"/>
    <property type="match status" value="1"/>
</dbReference>
<keyword evidence="7" id="KW-0032">Aminotransferase</keyword>
<organism evidence="7 8">
    <name type="scientific">Caballeronia sordidicola</name>
    <name type="common">Burkholderia sordidicola</name>
    <dbReference type="NCBI Taxonomy" id="196367"/>
    <lineage>
        <taxon>Bacteria</taxon>
        <taxon>Pseudomonadati</taxon>
        <taxon>Pseudomonadota</taxon>
        <taxon>Betaproteobacteria</taxon>
        <taxon>Burkholderiales</taxon>
        <taxon>Burkholderiaceae</taxon>
        <taxon>Caballeronia</taxon>
    </lineage>
</organism>
<dbReference type="InterPro" id="IPR000524">
    <property type="entry name" value="Tscrpt_reg_HTH_GntR"/>
</dbReference>
<comment type="similarity">
    <text evidence="1">In the C-terminal section; belongs to the class-I pyridoxal-phosphate-dependent aminotransferase family.</text>
</comment>
<dbReference type="Gene3D" id="3.90.1150.10">
    <property type="entry name" value="Aspartate Aminotransferase, domain 1"/>
    <property type="match status" value="1"/>
</dbReference>
<dbReference type="SUPFAM" id="SSF53383">
    <property type="entry name" value="PLP-dependent transferases"/>
    <property type="match status" value="1"/>
</dbReference>
<dbReference type="InterPro" id="IPR051446">
    <property type="entry name" value="HTH_trans_reg/aminotransferase"/>
</dbReference>
<evidence type="ECO:0000313" key="8">
    <source>
        <dbReference type="Proteomes" id="UP000195221"/>
    </source>
</evidence>
<keyword evidence="3" id="KW-0805">Transcription regulation</keyword>
<evidence type="ECO:0000256" key="1">
    <source>
        <dbReference type="ARBA" id="ARBA00005384"/>
    </source>
</evidence>
<dbReference type="InterPro" id="IPR036388">
    <property type="entry name" value="WH-like_DNA-bd_sf"/>
</dbReference>
<dbReference type="CDD" id="cd07377">
    <property type="entry name" value="WHTH_GntR"/>
    <property type="match status" value="1"/>
</dbReference>
<dbReference type="AlphaFoldDB" id="A0A242M2S8"/>
<comment type="caution">
    <text evidence="7">The sequence shown here is derived from an EMBL/GenBank/DDBJ whole genome shotgun (WGS) entry which is preliminary data.</text>
</comment>
<dbReference type="Gene3D" id="3.40.640.10">
    <property type="entry name" value="Type I PLP-dependent aspartate aminotransferase-like (Major domain)"/>
    <property type="match status" value="1"/>
</dbReference>
<evidence type="ECO:0000256" key="3">
    <source>
        <dbReference type="ARBA" id="ARBA00023015"/>
    </source>
</evidence>
<dbReference type="PROSITE" id="PS50949">
    <property type="entry name" value="HTH_GNTR"/>
    <property type="match status" value="1"/>
</dbReference>
<evidence type="ECO:0000313" key="7">
    <source>
        <dbReference type="EMBL" id="OTP65412.1"/>
    </source>
</evidence>
<keyword evidence="7" id="KW-0808">Transferase</keyword>
<dbReference type="GO" id="GO:0008483">
    <property type="term" value="F:transaminase activity"/>
    <property type="evidence" value="ECO:0007669"/>
    <property type="project" value="UniProtKB-KW"/>
</dbReference>
<feature type="domain" description="HTH gntR-type" evidence="6">
    <location>
        <begin position="34"/>
        <end position="102"/>
    </location>
</feature>
<evidence type="ECO:0000256" key="4">
    <source>
        <dbReference type="ARBA" id="ARBA00023125"/>
    </source>
</evidence>
<accession>A0A242M2S8</accession>
<dbReference type="SMART" id="SM00345">
    <property type="entry name" value="HTH_GNTR"/>
    <property type="match status" value="1"/>
</dbReference>
<evidence type="ECO:0000256" key="2">
    <source>
        <dbReference type="ARBA" id="ARBA00022898"/>
    </source>
</evidence>
<dbReference type="SUPFAM" id="SSF46785">
    <property type="entry name" value="Winged helix' DNA-binding domain"/>
    <property type="match status" value="1"/>
</dbReference>
<dbReference type="Proteomes" id="UP000195221">
    <property type="component" value="Unassembled WGS sequence"/>
</dbReference>
<dbReference type="InterPro" id="IPR015421">
    <property type="entry name" value="PyrdxlP-dep_Trfase_major"/>
</dbReference>
<evidence type="ECO:0000256" key="5">
    <source>
        <dbReference type="ARBA" id="ARBA00023163"/>
    </source>
</evidence>
<dbReference type="GO" id="GO:0003677">
    <property type="term" value="F:DNA binding"/>
    <property type="evidence" value="ECO:0007669"/>
    <property type="project" value="UniProtKB-KW"/>
</dbReference>
<proteinExistence type="inferred from homology"/>
<dbReference type="InterPro" id="IPR015424">
    <property type="entry name" value="PyrdxlP-dep_Trfase"/>
</dbReference>
<keyword evidence="2" id="KW-0663">Pyridoxal phosphate</keyword>
<dbReference type="InterPro" id="IPR015422">
    <property type="entry name" value="PyrdxlP-dep_Trfase_small"/>
</dbReference>
<name>A0A242M2S8_CABSO</name>
<sequence>MARLYLAHALAHRQHEHMTTSSDILPRDLPMAGEPLYERLAEHYRRVITSGTLAPGDRMPSVRVLMTRHHVSLSTALQVFRRLEDAGWLQAKPRSGYFVRRRTSPSLPCVDEPANTASPGEAHFVGLHESISKVIALAQQYPDALNLGGATAAAALYPTARLQALTIKLLRQKPTLLTESGRDSGGASFRQAVARRALSSGVVVSPEEVVVTNGGVEAVNLALRAVTQAGDTVAIESPAFFGVLQIIESLGLRALEISTSPSTGISIEALEMAFRAYGNIKALVVVPHLQNPLGCNMPDDRKVELVRLCAQHKVALIEDDPYRELLDEPDQHKPLKAWDKSGGVIHCVSLNKVLAPGMRLGWMSAGRWHERVKMLKFSQSRNNEALSQLVAAEFMGSGAYDRHLFQLRERLVTQRIATAEAIARYFPSGTRLSAPAGGVLLWVELPSGTDSERLFEAALAEGIRIAPGTIFSNSRRFASFIRLSCPQPFDQTLDDAFQRLGRLALEAH</sequence>
<keyword evidence="4" id="KW-0238">DNA-binding</keyword>
<dbReference type="EMBL" id="NBTZ01000181">
    <property type="protein sequence ID" value="OTP65412.1"/>
    <property type="molecule type" value="Genomic_DNA"/>
</dbReference>
<dbReference type="PANTHER" id="PTHR46577:SF2">
    <property type="entry name" value="TRANSCRIPTIONAL REGULATORY PROTEIN"/>
    <property type="match status" value="1"/>
</dbReference>
<dbReference type="Pfam" id="PF00392">
    <property type="entry name" value="GntR"/>
    <property type="match status" value="1"/>
</dbReference>
<dbReference type="Pfam" id="PF00155">
    <property type="entry name" value="Aminotran_1_2"/>
    <property type="match status" value="1"/>
</dbReference>
<dbReference type="Gene3D" id="1.10.10.10">
    <property type="entry name" value="Winged helix-like DNA-binding domain superfamily/Winged helix DNA-binding domain"/>
    <property type="match status" value="1"/>
</dbReference>
<dbReference type="GO" id="GO:0030170">
    <property type="term" value="F:pyridoxal phosphate binding"/>
    <property type="evidence" value="ECO:0007669"/>
    <property type="project" value="InterPro"/>
</dbReference>
<dbReference type="PANTHER" id="PTHR46577">
    <property type="entry name" value="HTH-TYPE TRANSCRIPTIONAL REGULATORY PROTEIN GABR"/>
    <property type="match status" value="1"/>
</dbReference>
<evidence type="ECO:0000259" key="6">
    <source>
        <dbReference type="PROSITE" id="PS50949"/>
    </source>
</evidence>